<keyword evidence="1" id="KW-0812">Transmembrane</keyword>
<keyword evidence="1" id="KW-0472">Membrane</keyword>
<dbReference type="eggNOG" id="ENOG5030NDM">
    <property type="taxonomic scope" value="Bacteria"/>
</dbReference>
<accession>Q023U4</accession>
<organism evidence="2">
    <name type="scientific">Solibacter usitatus (strain Ellin6076)</name>
    <dbReference type="NCBI Taxonomy" id="234267"/>
    <lineage>
        <taxon>Bacteria</taxon>
        <taxon>Pseudomonadati</taxon>
        <taxon>Acidobacteriota</taxon>
        <taxon>Terriglobia</taxon>
        <taxon>Bryobacterales</taxon>
        <taxon>Solibacteraceae</taxon>
        <taxon>Candidatus Solibacter</taxon>
    </lineage>
</organism>
<dbReference type="STRING" id="234267.Acid_2758"/>
<name>Q023U4_SOLUE</name>
<feature type="transmembrane region" description="Helical" evidence="1">
    <location>
        <begin position="7"/>
        <end position="27"/>
    </location>
</feature>
<sequence length="340" mass="36430" precursor="true">MGASGVILFLLTAGCWLGMLVMFPAFLGVDAHGDATVGVGLGFLAACVFAGFTWLWIGGLLLIAGTRDLLPGWGNLAALVLGPGCAAAAAAALYLLSDPHMRWPAVIPVAAPALLAGYVCGLMRPSLRPAFSRPGTGTAVWLLALVFAAAPWPAVVEQVGGKALRRAENAKELAEWQIQERERTRAQNLEKLKAMQPGASIMDWYPLLDAESGVQSEALKALRNDPARQAQIEDMLGYGVRRAMTLLPDLALEPTPTLCGAARNFFLKTATSSHLRKRDDPVPYSSQVSFHELLPGIRWLTAHGCDCNEGIAALDESARTYLDSPERQKLLADLAALRQH</sequence>
<evidence type="ECO:0000256" key="1">
    <source>
        <dbReference type="SAM" id="Phobius"/>
    </source>
</evidence>
<dbReference type="HOGENOM" id="CLU_816116_0_0_0"/>
<keyword evidence="1" id="KW-1133">Transmembrane helix</keyword>
<feature type="transmembrane region" description="Helical" evidence="1">
    <location>
        <begin position="76"/>
        <end position="97"/>
    </location>
</feature>
<feature type="transmembrane region" description="Helical" evidence="1">
    <location>
        <begin position="103"/>
        <end position="123"/>
    </location>
</feature>
<dbReference type="AlphaFoldDB" id="Q023U4"/>
<dbReference type="KEGG" id="sus:Acid_2758"/>
<dbReference type="InParanoid" id="Q023U4"/>
<dbReference type="EMBL" id="CP000473">
    <property type="protein sequence ID" value="ABJ83746.1"/>
    <property type="molecule type" value="Genomic_DNA"/>
</dbReference>
<protein>
    <submittedName>
        <fullName evidence="2">Uncharacterized protein</fullName>
    </submittedName>
</protein>
<reference evidence="2" key="1">
    <citation type="submission" date="2006-10" db="EMBL/GenBank/DDBJ databases">
        <title>Complete sequence of Solibacter usitatus Ellin6076.</title>
        <authorList>
            <consortium name="US DOE Joint Genome Institute"/>
            <person name="Copeland A."/>
            <person name="Lucas S."/>
            <person name="Lapidus A."/>
            <person name="Barry K."/>
            <person name="Detter J.C."/>
            <person name="Glavina del Rio T."/>
            <person name="Hammon N."/>
            <person name="Israni S."/>
            <person name="Dalin E."/>
            <person name="Tice H."/>
            <person name="Pitluck S."/>
            <person name="Thompson L.S."/>
            <person name="Brettin T."/>
            <person name="Bruce D."/>
            <person name="Han C."/>
            <person name="Tapia R."/>
            <person name="Gilna P."/>
            <person name="Schmutz J."/>
            <person name="Larimer F."/>
            <person name="Land M."/>
            <person name="Hauser L."/>
            <person name="Kyrpides N."/>
            <person name="Mikhailova N."/>
            <person name="Janssen P.H."/>
            <person name="Kuske C.R."/>
            <person name="Richardson P."/>
        </authorList>
    </citation>
    <scope>NUCLEOTIDE SEQUENCE</scope>
    <source>
        <strain evidence="2">Ellin6076</strain>
    </source>
</reference>
<dbReference type="OrthoDB" id="8442317at2"/>
<evidence type="ECO:0000313" key="2">
    <source>
        <dbReference type="EMBL" id="ABJ83746.1"/>
    </source>
</evidence>
<proteinExistence type="predicted"/>
<gene>
    <name evidence="2" type="ordered locus">Acid_2758</name>
</gene>
<feature type="transmembrane region" description="Helical" evidence="1">
    <location>
        <begin position="39"/>
        <end position="64"/>
    </location>
</feature>
<feature type="transmembrane region" description="Helical" evidence="1">
    <location>
        <begin position="135"/>
        <end position="155"/>
    </location>
</feature>